<dbReference type="Proteomes" id="UP000295781">
    <property type="component" value="Chromosome"/>
</dbReference>
<keyword evidence="2" id="KW-0479">Metal-binding</keyword>
<dbReference type="InterPro" id="IPR011234">
    <property type="entry name" value="Fumarylacetoacetase-like_C"/>
</dbReference>
<organism evidence="5 6">
    <name type="scientific">Sorangium cellulosum</name>
    <name type="common">Polyangium cellulosum</name>
    <dbReference type="NCBI Taxonomy" id="56"/>
    <lineage>
        <taxon>Bacteria</taxon>
        <taxon>Pseudomonadati</taxon>
        <taxon>Myxococcota</taxon>
        <taxon>Polyangia</taxon>
        <taxon>Polyangiales</taxon>
        <taxon>Polyangiaceae</taxon>
        <taxon>Sorangium</taxon>
    </lineage>
</organism>
<dbReference type="InterPro" id="IPR036663">
    <property type="entry name" value="Fumarylacetoacetase_C_sf"/>
</dbReference>
<proteinExistence type="inferred from homology"/>
<dbReference type="EC" id="5.3.3.10" evidence="5"/>
<gene>
    <name evidence="5" type="ORF">SOCEGT47_025590</name>
</gene>
<evidence type="ECO:0000256" key="2">
    <source>
        <dbReference type="ARBA" id="ARBA00022723"/>
    </source>
</evidence>
<dbReference type="FunFam" id="3.90.850.10:FF:000002">
    <property type="entry name" value="2-hydroxyhepta-2,4-diene-1,7-dioate isomerase"/>
    <property type="match status" value="1"/>
</dbReference>
<evidence type="ECO:0000259" key="4">
    <source>
        <dbReference type="Pfam" id="PF10370"/>
    </source>
</evidence>
<accession>A0A4P2PZK4</accession>
<dbReference type="GO" id="GO:0008704">
    <property type="term" value="F:5-carboxymethyl-2-hydroxymuconate delta-isomerase activity"/>
    <property type="evidence" value="ECO:0007669"/>
    <property type="project" value="UniProtKB-EC"/>
</dbReference>
<name>A0A4P2PZK4_SORCE</name>
<protein>
    <submittedName>
        <fullName evidence="5">2-hydroxyhepta-2,4-diene-1,7-dioate isomerase</fullName>
        <ecNumber evidence="5">5.3.3.10</ecNumber>
    </submittedName>
</protein>
<dbReference type="GO" id="GO:0046872">
    <property type="term" value="F:metal ion binding"/>
    <property type="evidence" value="ECO:0007669"/>
    <property type="project" value="UniProtKB-KW"/>
</dbReference>
<dbReference type="GO" id="GO:0018773">
    <property type="term" value="F:acetylpyruvate hydrolase activity"/>
    <property type="evidence" value="ECO:0007669"/>
    <property type="project" value="TreeGrafter"/>
</dbReference>
<sequence>MRFARLAPPDQDRPAFFARLDGAAAVVHDAPPWLGGKPTGEAVAWTEVDLVCPVLPTKIVCVGRNYAAHARELGHEIPTEPLLFLKPPSALIGPGQAIVLPPESQRVEHEAELGVIIGRRCKAVRQEDALDHVFGYTCLGDITARDLQRKDVQFTRGKGFDTFCPTGPWIETELDPAALRVRGLVNGEVRQDGLTSQMIWGVPALVAYISRVMTLEPGDVIATGTPEGVGPLVAGDELVLEILGATAAARGLGGALRVSVEAPRPTGAPGA</sequence>
<dbReference type="Pfam" id="PF01557">
    <property type="entry name" value="FAA_hydrolase"/>
    <property type="match status" value="1"/>
</dbReference>
<dbReference type="EMBL" id="CP012670">
    <property type="protein sequence ID" value="AUX22058.1"/>
    <property type="molecule type" value="Genomic_DNA"/>
</dbReference>
<evidence type="ECO:0000256" key="1">
    <source>
        <dbReference type="ARBA" id="ARBA00010211"/>
    </source>
</evidence>
<dbReference type="SUPFAM" id="SSF56529">
    <property type="entry name" value="FAH"/>
    <property type="match status" value="1"/>
</dbReference>
<feature type="domain" description="Fumarylacetoacetase-like C-terminal" evidence="3">
    <location>
        <begin position="58"/>
        <end position="244"/>
    </location>
</feature>
<dbReference type="PANTHER" id="PTHR11820:SF7">
    <property type="entry name" value="ACYLPYRUVASE FAHD1, MITOCHONDRIAL"/>
    <property type="match status" value="1"/>
</dbReference>
<dbReference type="OrthoDB" id="5197601at2"/>
<dbReference type="GO" id="GO:0019752">
    <property type="term" value="P:carboxylic acid metabolic process"/>
    <property type="evidence" value="ECO:0007669"/>
    <property type="project" value="UniProtKB-ARBA"/>
</dbReference>
<feature type="domain" description="Rv2993c-like N-terminal" evidence="4">
    <location>
        <begin position="1"/>
        <end position="53"/>
    </location>
</feature>
<evidence type="ECO:0000313" key="6">
    <source>
        <dbReference type="Proteomes" id="UP000295781"/>
    </source>
</evidence>
<evidence type="ECO:0000259" key="3">
    <source>
        <dbReference type="Pfam" id="PF01557"/>
    </source>
</evidence>
<reference evidence="5 6" key="1">
    <citation type="submission" date="2015-09" db="EMBL/GenBank/DDBJ databases">
        <title>Sorangium comparison.</title>
        <authorList>
            <person name="Zaburannyi N."/>
            <person name="Bunk B."/>
            <person name="Overmann J."/>
            <person name="Mueller R."/>
        </authorList>
    </citation>
    <scope>NUCLEOTIDE SEQUENCE [LARGE SCALE GENOMIC DNA]</scope>
    <source>
        <strain evidence="5 6">So ceGT47</strain>
    </source>
</reference>
<dbReference type="Pfam" id="PF10370">
    <property type="entry name" value="Rv2993c-like_N"/>
    <property type="match status" value="1"/>
</dbReference>
<dbReference type="AlphaFoldDB" id="A0A4P2PZK4"/>
<dbReference type="PANTHER" id="PTHR11820">
    <property type="entry name" value="ACYLPYRUVASE"/>
    <property type="match status" value="1"/>
</dbReference>
<dbReference type="Gene3D" id="3.90.850.10">
    <property type="entry name" value="Fumarylacetoacetase-like, C-terminal domain"/>
    <property type="match status" value="1"/>
</dbReference>
<keyword evidence="5" id="KW-0413">Isomerase</keyword>
<evidence type="ECO:0000313" key="5">
    <source>
        <dbReference type="EMBL" id="AUX22058.1"/>
    </source>
</evidence>
<dbReference type="RefSeq" id="WP_129347290.1">
    <property type="nucleotide sequence ID" value="NZ_CP012670.1"/>
</dbReference>
<comment type="similarity">
    <text evidence="1">Belongs to the FAH family.</text>
</comment>
<dbReference type="InterPro" id="IPR018833">
    <property type="entry name" value="Rv2993c-like_N"/>
</dbReference>